<sequence length="1099" mass="117764">MVFNIWNKQANSSIWSKDAQGRPAGFSEAMNNLLDTVKPDVAVFPELDNNRAQKALFIESMKTQLALSNKNNTSYFAPAFLGTANTEGVATTVQANAREVLPNGDALLRPGNGFPTVIVHNEHSNYYDESTRRLADNQQYNQRVKQTLLPMISMGDFNAGDVSERGLLTVEEQAYLLLKTTKASPNNRSQLYMNLLKEYPVSPEAAEAVQRYIQAGDGSKEIPANWFANETYPVKNNLPVSLNVLKQENQMLENANSKELFEPLEAGDGRTTWPSLNEVASQSVWPSWGKVKIDHVFASRPFAKWMVVDETAKNTGVLTQQSQFQSGGKLQSLSDHEPVAVTVRWAGPQLQTYSALEMGKETQKLRLIWGADAAAYAGNSGAYFLTRNNQRNDVYLGQVADENGIPTLQGLTLAQKKSRLDCSSTDAGLSKAISRYCLDDHARFSESVIQDGKTLIVEEDEALGAKSKRLVLNDGTLRIVASQMGSLTGTVQLDGAGGALQIDDASNNVKVDGVISGTGDLIKLGAGQLTLNAENTYSGNTFIDEGRLTINGSIASQAIVDRNAVLAVNGRVDGVTVKSGGLLQVNDGGQVGQVVLGSAAQGKAARLSGRGVVQQLVLNSGGQIAPGHSIGVLNAGDVSFNPGSLYAVEVAPDGRSDRIQATGNAVIAGGDVVVSLENAAAPLSSGEAHSLLGQRFNILSANAGVTGKFDSVSPAYLFLGADLSYQPRQVILSIDRNATGFAQVAQTPNERAVAAAAETLKAGNQVYESILLSRSSAQARQTFNQLTGQVHSDLAAAQIAGSRYLREALNGRLQQTQQQATDAQIAQVGEGGWVQILGGRSQIEASNAARGYSASTRGVLLGMDTEITDGWRLGGATGYTRTTLNGASSASGESDDYHLSLYGGKRFDHLSLRMGAASTWHVQETSRSVVYDPVSERQKAHYTSRTDQVFAEASYNRWENVEPFVNLNQVNFKSDRFKERGGQTSLHSSAQTQNATFSTLGVRGQMRLPNESGRAVTLRGELGWLHQFGNLARDTSLKFAGSNTAFTVNSVPVSRDGALLKLGVETVLSKDTSISLNYSGIVSDAENSHGINAGVAFRF</sequence>
<dbReference type="SUPFAM" id="SSF56219">
    <property type="entry name" value="DNase I-like"/>
    <property type="match status" value="1"/>
</dbReference>
<keyword evidence="1" id="KW-0732">Signal</keyword>
<dbReference type="InterPro" id="IPR006315">
    <property type="entry name" value="OM_autotransptr_brl_dom"/>
</dbReference>
<dbReference type="InterPro" id="IPR012332">
    <property type="entry name" value="Autotransporter_pectin_lyase_C"/>
</dbReference>
<dbReference type="PANTHER" id="PTHR35037:SF3">
    <property type="entry name" value="C-TERMINAL REGION OF AIDA-LIKE PROTEIN"/>
    <property type="match status" value="1"/>
</dbReference>
<organism evidence="3 4">
    <name type="scientific">Pseudomonas fluorescens</name>
    <dbReference type="NCBI Taxonomy" id="294"/>
    <lineage>
        <taxon>Bacteria</taxon>
        <taxon>Pseudomonadati</taxon>
        <taxon>Pseudomonadota</taxon>
        <taxon>Gammaproteobacteria</taxon>
        <taxon>Pseudomonadales</taxon>
        <taxon>Pseudomonadaceae</taxon>
        <taxon>Pseudomonas</taxon>
    </lineage>
</organism>
<proteinExistence type="predicted"/>
<dbReference type="Gene3D" id="3.60.10.10">
    <property type="entry name" value="Endonuclease/exonuclease/phosphatase"/>
    <property type="match status" value="1"/>
</dbReference>
<protein>
    <submittedName>
        <fullName evidence="3">Serine protease domain/outer membrane autotransporter domain protein</fullName>
        <ecNumber evidence="3">3.4.21.-</ecNumber>
    </submittedName>
</protein>
<dbReference type="SUPFAM" id="SSF103515">
    <property type="entry name" value="Autotransporter"/>
    <property type="match status" value="1"/>
</dbReference>
<keyword evidence="3" id="KW-0645">Protease</keyword>
<dbReference type="Pfam" id="PF03372">
    <property type="entry name" value="Exo_endo_phos"/>
    <property type="match status" value="1"/>
</dbReference>
<dbReference type="AlphaFoldDB" id="A0A379IE38"/>
<dbReference type="InterPro" id="IPR036691">
    <property type="entry name" value="Endo/exonu/phosph_ase_sf"/>
</dbReference>
<gene>
    <name evidence="3" type="ORF">NCTC10392_02970</name>
</gene>
<dbReference type="NCBIfam" id="TIGR01414">
    <property type="entry name" value="autotrans_barl"/>
    <property type="match status" value="1"/>
</dbReference>
<dbReference type="Gene3D" id="2.160.20.20">
    <property type="match status" value="1"/>
</dbReference>
<dbReference type="SUPFAM" id="SSF51126">
    <property type="entry name" value="Pectin lyase-like"/>
    <property type="match status" value="1"/>
</dbReference>
<dbReference type="Pfam" id="PF03797">
    <property type="entry name" value="Autotransporter"/>
    <property type="match status" value="1"/>
</dbReference>
<dbReference type="Pfam" id="PF12951">
    <property type="entry name" value="PATR"/>
    <property type="match status" value="1"/>
</dbReference>
<evidence type="ECO:0000313" key="3">
    <source>
        <dbReference type="EMBL" id="SUD31044.1"/>
    </source>
</evidence>
<dbReference type="Proteomes" id="UP000255125">
    <property type="component" value="Unassembled WGS sequence"/>
</dbReference>
<dbReference type="InterPro" id="IPR051551">
    <property type="entry name" value="Autotransporter_adhesion"/>
</dbReference>
<dbReference type="InterPro" id="IPR005135">
    <property type="entry name" value="Endo/exonuclease/phosphatase"/>
</dbReference>
<dbReference type="PROSITE" id="PS51208">
    <property type="entry name" value="AUTOTRANSPORTER"/>
    <property type="match status" value="1"/>
</dbReference>
<dbReference type="InterPro" id="IPR013425">
    <property type="entry name" value="Autotrns_rpt"/>
</dbReference>
<evidence type="ECO:0000259" key="2">
    <source>
        <dbReference type="PROSITE" id="PS51208"/>
    </source>
</evidence>
<dbReference type="Gene3D" id="2.40.128.130">
    <property type="entry name" value="Autotransporter beta-domain"/>
    <property type="match status" value="1"/>
</dbReference>
<reference evidence="3 4" key="1">
    <citation type="submission" date="2018-06" db="EMBL/GenBank/DDBJ databases">
        <authorList>
            <consortium name="Pathogen Informatics"/>
            <person name="Doyle S."/>
        </authorList>
    </citation>
    <scope>NUCLEOTIDE SEQUENCE [LARGE SCALE GENOMIC DNA]</scope>
    <source>
        <strain evidence="3 4">NCTC10392</strain>
    </source>
</reference>
<dbReference type="GO" id="GO:0019867">
    <property type="term" value="C:outer membrane"/>
    <property type="evidence" value="ECO:0007669"/>
    <property type="project" value="InterPro"/>
</dbReference>
<feature type="domain" description="Autotransporter" evidence="2">
    <location>
        <begin position="825"/>
        <end position="1099"/>
    </location>
</feature>
<dbReference type="SMART" id="SM00869">
    <property type="entry name" value="Autotransporter"/>
    <property type="match status" value="1"/>
</dbReference>
<dbReference type="GO" id="GO:0006508">
    <property type="term" value="P:proteolysis"/>
    <property type="evidence" value="ECO:0007669"/>
    <property type="project" value="UniProtKB-KW"/>
</dbReference>
<name>A0A379IE38_PSEFL</name>
<evidence type="ECO:0000313" key="4">
    <source>
        <dbReference type="Proteomes" id="UP000255125"/>
    </source>
</evidence>
<dbReference type="EMBL" id="UGUS01000002">
    <property type="protein sequence ID" value="SUD31044.1"/>
    <property type="molecule type" value="Genomic_DNA"/>
</dbReference>
<dbReference type="InterPro" id="IPR036709">
    <property type="entry name" value="Autotransporte_beta_dom_sf"/>
</dbReference>
<keyword evidence="3" id="KW-0378">Hydrolase</keyword>
<dbReference type="PANTHER" id="PTHR35037">
    <property type="entry name" value="C-TERMINAL REGION OF AIDA-LIKE PROTEIN"/>
    <property type="match status" value="1"/>
</dbReference>
<dbReference type="InterPro" id="IPR005546">
    <property type="entry name" value="Autotransporte_beta"/>
</dbReference>
<evidence type="ECO:0000256" key="1">
    <source>
        <dbReference type="ARBA" id="ARBA00022729"/>
    </source>
</evidence>
<dbReference type="InterPro" id="IPR011050">
    <property type="entry name" value="Pectin_lyase_fold/virulence"/>
</dbReference>
<dbReference type="NCBIfam" id="TIGR02601">
    <property type="entry name" value="autotrns_rpt"/>
    <property type="match status" value="1"/>
</dbReference>
<accession>A0A379IE38</accession>
<dbReference type="GO" id="GO:0008233">
    <property type="term" value="F:peptidase activity"/>
    <property type="evidence" value="ECO:0007669"/>
    <property type="project" value="UniProtKB-KW"/>
</dbReference>
<dbReference type="EC" id="3.4.21.-" evidence="3"/>